<name>A0A4Y7L5S4_PAPSO</name>
<evidence type="ECO:0008006" key="3">
    <source>
        <dbReference type="Google" id="ProtNLM"/>
    </source>
</evidence>
<sequence length="240" mass="27188">MALRAATVVCVERGRNPKFLSVYPQLMKTRFPSSLESSPLHPRIISYQTHNHKKQDNFQHGNFDKSFTRFNNGIRAINTDATAESKTSSENENLSGIWKIKMLYDGDCPLCMKEVNMLTERNKMYGTIKFVDISSEDYSPEDNQGIDYKTAMGTIHAIQSDGTVVTSVEAFRRLYEEVGLGWVYAVTKYKPIGVVANAVYAVWAKYRMQITGRPSLEDVLEARMKKQGGEVCKDDKACKM</sequence>
<dbReference type="OrthoDB" id="441708at2759"/>
<dbReference type="Gramene" id="RZC79778">
    <property type="protein sequence ID" value="RZC79778"/>
    <property type="gene ID" value="C5167_042356"/>
</dbReference>
<dbReference type="InterPro" id="IPR007263">
    <property type="entry name" value="DCC1-like"/>
</dbReference>
<evidence type="ECO:0000313" key="2">
    <source>
        <dbReference type="Proteomes" id="UP000316621"/>
    </source>
</evidence>
<protein>
    <recommendedName>
        <fullName evidence="3">Thiol-disulfide oxidoreductase DCC</fullName>
    </recommendedName>
</protein>
<organism evidence="1 2">
    <name type="scientific">Papaver somniferum</name>
    <name type="common">Opium poppy</name>
    <dbReference type="NCBI Taxonomy" id="3469"/>
    <lineage>
        <taxon>Eukaryota</taxon>
        <taxon>Viridiplantae</taxon>
        <taxon>Streptophyta</taxon>
        <taxon>Embryophyta</taxon>
        <taxon>Tracheophyta</taxon>
        <taxon>Spermatophyta</taxon>
        <taxon>Magnoliopsida</taxon>
        <taxon>Ranunculales</taxon>
        <taxon>Papaveraceae</taxon>
        <taxon>Papaveroideae</taxon>
        <taxon>Papaver</taxon>
    </lineage>
</organism>
<dbReference type="PANTHER" id="PTHR34290">
    <property type="entry name" value="SI:CH73-390P7.2"/>
    <property type="match status" value="1"/>
</dbReference>
<gene>
    <name evidence="1" type="ORF">C5167_042356</name>
</gene>
<dbReference type="AlphaFoldDB" id="A0A4Y7L5S4"/>
<evidence type="ECO:0000313" key="1">
    <source>
        <dbReference type="EMBL" id="RZC79778.1"/>
    </source>
</evidence>
<proteinExistence type="predicted"/>
<dbReference type="PANTHER" id="PTHR34290:SF2">
    <property type="entry name" value="OS04G0668800 PROTEIN"/>
    <property type="match status" value="1"/>
</dbReference>
<keyword evidence="2" id="KW-1185">Reference proteome</keyword>
<dbReference type="EMBL" id="CM010724">
    <property type="protein sequence ID" value="RZC79778.1"/>
    <property type="molecule type" value="Genomic_DNA"/>
</dbReference>
<accession>A0A4Y7L5S4</accession>
<reference evidence="1 2" key="1">
    <citation type="journal article" date="2018" name="Science">
        <title>The opium poppy genome and morphinan production.</title>
        <authorList>
            <person name="Guo L."/>
            <person name="Winzer T."/>
            <person name="Yang X."/>
            <person name="Li Y."/>
            <person name="Ning Z."/>
            <person name="He Z."/>
            <person name="Teodor R."/>
            <person name="Lu Y."/>
            <person name="Bowser T.A."/>
            <person name="Graham I.A."/>
            <person name="Ye K."/>
        </authorList>
    </citation>
    <scope>NUCLEOTIDE SEQUENCE [LARGE SCALE GENOMIC DNA]</scope>
    <source>
        <strain evidence="2">cv. HN1</strain>
        <tissue evidence="1">Leaves</tissue>
    </source>
</reference>
<dbReference type="GO" id="GO:0015035">
    <property type="term" value="F:protein-disulfide reductase activity"/>
    <property type="evidence" value="ECO:0007669"/>
    <property type="project" value="EnsemblPlants"/>
</dbReference>
<dbReference type="Proteomes" id="UP000316621">
    <property type="component" value="Chromosome 10"/>
</dbReference>
<dbReference type="GO" id="GO:0005739">
    <property type="term" value="C:mitochondrion"/>
    <property type="evidence" value="ECO:0007669"/>
    <property type="project" value="EnsemblPlants"/>
</dbReference>
<dbReference type="GO" id="GO:0042246">
    <property type="term" value="P:tissue regeneration"/>
    <property type="evidence" value="ECO:0007669"/>
    <property type="project" value="EnsemblPlants"/>
</dbReference>
<dbReference type="Pfam" id="PF04134">
    <property type="entry name" value="DCC1-like"/>
    <property type="match status" value="1"/>
</dbReference>
<dbReference type="InterPro" id="IPR044691">
    <property type="entry name" value="DCC1_Trx"/>
</dbReference>
<dbReference type="OMA" id="VYAVWAK"/>